<evidence type="ECO:0000313" key="2">
    <source>
        <dbReference type="EMBL" id="OLZ41838.1"/>
    </source>
</evidence>
<dbReference type="AlphaFoldDB" id="A0A1S8AYA2"/>
<keyword evidence="3" id="KW-1185">Reference proteome</keyword>
<name>A0A1S8AYA2_9EURY</name>
<organism evidence="2 3">
    <name type="scientific">Natrinema saccharevitans</name>
    <dbReference type="NCBI Taxonomy" id="301967"/>
    <lineage>
        <taxon>Archaea</taxon>
        <taxon>Methanobacteriati</taxon>
        <taxon>Methanobacteriota</taxon>
        <taxon>Stenosarchaea group</taxon>
        <taxon>Halobacteria</taxon>
        <taxon>Halobacteriales</taxon>
        <taxon>Natrialbaceae</taxon>
        <taxon>Natrinema</taxon>
    </lineage>
</organism>
<dbReference type="Proteomes" id="UP000189370">
    <property type="component" value="Unassembled WGS sequence"/>
</dbReference>
<feature type="region of interest" description="Disordered" evidence="1">
    <location>
        <begin position="85"/>
        <end position="104"/>
    </location>
</feature>
<accession>A0A1S8AYA2</accession>
<evidence type="ECO:0000256" key="1">
    <source>
        <dbReference type="SAM" id="MobiDB-lite"/>
    </source>
</evidence>
<dbReference type="InterPro" id="IPR018247">
    <property type="entry name" value="EF_Hand_1_Ca_BS"/>
</dbReference>
<comment type="caution">
    <text evidence="2">The sequence shown here is derived from an EMBL/GenBank/DDBJ whole genome shotgun (WGS) entry which is preliminary data.</text>
</comment>
<dbReference type="PROSITE" id="PS00018">
    <property type="entry name" value="EF_HAND_1"/>
    <property type="match status" value="1"/>
</dbReference>
<dbReference type="InterPro" id="IPR022121">
    <property type="entry name" value="Peptidase_M73_camelysin"/>
</dbReference>
<evidence type="ECO:0000313" key="3">
    <source>
        <dbReference type="Proteomes" id="UP000189370"/>
    </source>
</evidence>
<protein>
    <submittedName>
        <fullName evidence="2">Uncharacterized protein</fullName>
    </submittedName>
</protein>
<feature type="compositionally biased region" description="Polar residues" evidence="1">
    <location>
        <begin position="89"/>
        <end position="102"/>
    </location>
</feature>
<dbReference type="InterPro" id="IPR023833">
    <property type="entry name" value="Signal_pept_SipW-depend-type"/>
</dbReference>
<dbReference type="OrthoDB" id="137379at2157"/>
<proteinExistence type="predicted"/>
<gene>
    <name evidence="2" type="ORF">A6E15_12970</name>
</gene>
<dbReference type="EMBL" id="LWLN01000001">
    <property type="protein sequence ID" value="OLZ41838.1"/>
    <property type="molecule type" value="Genomic_DNA"/>
</dbReference>
<dbReference type="Pfam" id="PF12389">
    <property type="entry name" value="Peptidase_M73"/>
    <property type="match status" value="1"/>
</dbReference>
<dbReference type="NCBIfam" id="TIGR04088">
    <property type="entry name" value="cognate_SipW"/>
    <property type="match status" value="1"/>
</dbReference>
<sequence>MTGAASGAGTWAYFSDTEESTGNTIEAGTLDLKVSDDGDGFGDGVSGSWTISNAKPGDSVMTNVSLQNAGSLEADHVEIGFSVDETESDGSTGTNAADTMPSSADGMTEQFKVTVFTYNGTNVLEDLLDANGNGLVDVDDLVTGNDAPLDDLNPPPSANGGTETMTMQFRWAHDDEFDNSVSGTNNDYQGDEFDLTVTYALHQDTSQDL</sequence>
<reference evidence="3" key="1">
    <citation type="submission" date="2016-04" db="EMBL/GenBank/DDBJ databases">
        <authorList>
            <person name="Chen S.-C."/>
            <person name="Lai M.-C."/>
        </authorList>
    </citation>
    <scope>NUCLEOTIDE SEQUENCE [LARGE SCALE GENOMIC DNA]</scope>
    <source>
        <strain evidence="3">AB14</strain>
    </source>
</reference>